<name>I0K614_9BACT</name>
<dbReference type="OrthoDB" id="954262at2"/>
<dbReference type="EMBL" id="HE796683">
    <property type="protein sequence ID" value="CCG99567.1"/>
    <property type="molecule type" value="Genomic_DNA"/>
</dbReference>
<dbReference type="AlphaFoldDB" id="I0K614"/>
<dbReference type="InterPro" id="IPR009078">
    <property type="entry name" value="Ferritin-like_SF"/>
</dbReference>
<keyword evidence="2" id="KW-1185">Reference proteome</keyword>
<dbReference type="STRING" id="1166018.FAES_1557"/>
<dbReference type="HOGENOM" id="CLU_029630_4_0_10"/>
<accession>I0K614</accession>
<sequence>MEIGTKKTPTPTTPGEFVEQVGRRRFLRYAGFSVAMTSAILAACENKDSAVAPGADRGARAAGDTIDLGSGNIAILNYAYALEQLEAAFYDQVIKTPYKDITTREFELLKEIRNHEIVHAEFFKAALGAAGLPALTPDFSSIDFTDRLFVLNQARQFEDVGVSAYNGAGRLLTDASLLLVAGKIVSVEARHAGLLRTLTLSPSTGFFAGDDVVNNNGLDVVRTPGEVLPIAQRYIKEKLTANSVPVM</sequence>
<dbReference type="SUPFAM" id="SSF47240">
    <property type="entry name" value="Ferritin-like"/>
    <property type="match status" value="1"/>
</dbReference>
<dbReference type="RefSeq" id="WP_015330666.1">
    <property type="nucleotide sequence ID" value="NC_020054.1"/>
</dbReference>
<dbReference type="eggNOG" id="COG1633">
    <property type="taxonomic scope" value="Bacteria"/>
</dbReference>
<proteinExistence type="predicted"/>
<evidence type="ECO:0008006" key="3">
    <source>
        <dbReference type="Google" id="ProtNLM"/>
    </source>
</evidence>
<dbReference type="Proteomes" id="UP000011058">
    <property type="component" value="Chromosome"/>
</dbReference>
<reference evidence="1 2" key="1">
    <citation type="journal article" date="2012" name="J. Bacteriol.">
        <title>Genome Sequence of Fibrella aestuarina BUZ 2T, a Filamentous Marine Bacterium.</title>
        <authorList>
            <person name="Filippini M."/>
            <person name="Qi W."/>
            <person name="Blom J."/>
            <person name="Goesmann A."/>
            <person name="Smits T.H."/>
            <person name="Bagheri H.C."/>
        </authorList>
    </citation>
    <scope>NUCLEOTIDE SEQUENCE [LARGE SCALE GENOMIC DNA]</scope>
    <source>
        <strain evidence="2">BUZ 2T</strain>
    </source>
</reference>
<protein>
    <recommendedName>
        <fullName evidence="3">Ferritin-like domain-containing protein</fullName>
    </recommendedName>
</protein>
<dbReference type="Pfam" id="PF13668">
    <property type="entry name" value="Ferritin_2"/>
    <property type="match status" value="1"/>
</dbReference>
<evidence type="ECO:0000313" key="2">
    <source>
        <dbReference type="Proteomes" id="UP000011058"/>
    </source>
</evidence>
<gene>
    <name evidence="1" type="ORF">FAES_1557</name>
</gene>
<dbReference type="PATRIC" id="fig|1166018.3.peg.3292"/>
<evidence type="ECO:0000313" key="1">
    <source>
        <dbReference type="EMBL" id="CCG99567.1"/>
    </source>
</evidence>
<dbReference type="KEGG" id="fae:FAES_1557"/>
<organism evidence="1 2">
    <name type="scientific">Fibrella aestuarina BUZ 2</name>
    <dbReference type="NCBI Taxonomy" id="1166018"/>
    <lineage>
        <taxon>Bacteria</taxon>
        <taxon>Pseudomonadati</taxon>
        <taxon>Bacteroidota</taxon>
        <taxon>Cytophagia</taxon>
        <taxon>Cytophagales</taxon>
        <taxon>Spirosomataceae</taxon>
        <taxon>Fibrella</taxon>
    </lineage>
</organism>